<protein>
    <submittedName>
        <fullName evidence="1">Uncharacterized protein</fullName>
    </submittedName>
</protein>
<evidence type="ECO:0000313" key="2">
    <source>
        <dbReference type="Proteomes" id="UP000076858"/>
    </source>
</evidence>
<name>A0A164N4A6_9CRUS</name>
<dbReference type="EMBL" id="LRGB01002890">
    <property type="protein sequence ID" value="KZS05632.1"/>
    <property type="molecule type" value="Genomic_DNA"/>
</dbReference>
<keyword evidence="2" id="KW-1185">Reference proteome</keyword>
<gene>
    <name evidence="1" type="ORF">APZ42_031163</name>
</gene>
<accession>A0A164N4A6</accession>
<evidence type="ECO:0000313" key="1">
    <source>
        <dbReference type="EMBL" id="KZS05632.1"/>
    </source>
</evidence>
<comment type="caution">
    <text evidence="1">The sequence shown here is derived from an EMBL/GenBank/DDBJ whole genome shotgun (WGS) entry which is preliminary data.</text>
</comment>
<sequence length="104" mass="12371">METVDNRDIQCIFVSWINMERSARCMDSWMIVAYTKESEVQIKNWLDHLNDKQLHHSSVSNRQGLWGHCRNQRPFFQIYFPTLLFSFSSGSQQETEHHSLTSTF</sequence>
<dbReference type="Proteomes" id="UP000076858">
    <property type="component" value="Unassembled WGS sequence"/>
</dbReference>
<proteinExistence type="predicted"/>
<reference evidence="1 2" key="1">
    <citation type="submission" date="2016-03" db="EMBL/GenBank/DDBJ databases">
        <title>EvidentialGene: Evidence-directed Construction of Genes on Genomes.</title>
        <authorList>
            <person name="Gilbert D.G."/>
            <person name="Choi J.-H."/>
            <person name="Mockaitis K."/>
            <person name="Colbourne J."/>
            <person name="Pfrender M."/>
        </authorList>
    </citation>
    <scope>NUCLEOTIDE SEQUENCE [LARGE SCALE GENOMIC DNA]</scope>
    <source>
        <strain evidence="1 2">Xinb3</strain>
        <tissue evidence="1">Complete organism</tissue>
    </source>
</reference>
<dbReference type="AlphaFoldDB" id="A0A164N4A6"/>
<organism evidence="1 2">
    <name type="scientific">Daphnia magna</name>
    <dbReference type="NCBI Taxonomy" id="35525"/>
    <lineage>
        <taxon>Eukaryota</taxon>
        <taxon>Metazoa</taxon>
        <taxon>Ecdysozoa</taxon>
        <taxon>Arthropoda</taxon>
        <taxon>Crustacea</taxon>
        <taxon>Branchiopoda</taxon>
        <taxon>Diplostraca</taxon>
        <taxon>Cladocera</taxon>
        <taxon>Anomopoda</taxon>
        <taxon>Daphniidae</taxon>
        <taxon>Daphnia</taxon>
    </lineage>
</organism>